<feature type="compositionally biased region" description="Basic and acidic residues" evidence="1">
    <location>
        <begin position="500"/>
        <end position="530"/>
    </location>
</feature>
<feature type="compositionally biased region" description="Basic and acidic residues" evidence="1">
    <location>
        <begin position="243"/>
        <end position="260"/>
    </location>
</feature>
<name>A0A8H4GJI8_9EURO</name>
<feature type="region of interest" description="Disordered" evidence="1">
    <location>
        <begin position="454"/>
        <end position="530"/>
    </location>
</feature>
<evidence type="ECO:0000313" key="2">
    <source>
        <dbReference type="EMBL" id="KAF4230837.1"/>
    </source>
</evidence>
<protein>
    <submittedName>
        <fullName evidence="2">Uncharacterized protein</fullName>
    </submittedName>
</protein>
<reference evidence="2" key="1">
    <citation type="journal article" date="2020" name="bioRxiv">
        <title>Genomic and phenotypic heterogeneity of clinical isolates of the human pathogens Aspergillus fumigatus, Aspergillus lentulus and Aspergillus fumigatiaffinis.</title>
        <authorList>
            <person name="dos Santos R.A.C."/>
            <person name="Steenwyk J.L."/>
            <person name="Rivero-Menendez O."/>
            <person name="Mead M.E."/>
            <person name="Silva L.P."/>
            <person name="Bastos R.W."/>
            <person name="Alastruey-Izquierdo A."/>
            <person name="Goldman G.H."/>
            <person name="Rokas A."/>
        </authorList>
    </citation>
    <scope>NUCLEOTIDE SEQUENCE</scope>
    <source>
        <strain evidence="2">CNM-CM6805</strain>
    </source>
</reference>
<keyword evidence="3" id="KW-1185">Reference proteome</keyword>
<dbReference type="OrthoDB" id="4510466at2759"/>
<feature type="compositionally biased region" description="Basic residues" evidence="1">
    <location>
        <begin position="485"/>
        <end position="499"/>
    </location>
</feature>
<organism evidence="2 3">
    <name type="scientific">Aspergillus fumigatiaffinis</name>
    <dbReference type="NCBI Taxonomy" id="340414"/>
    <lineage>
        <taxon>Eukaryota</taxon>
        <taxon>Fungi</taxon>
        <taxon>Dikarya</taxon>
        <taxon>Ascomycota</taxon>
        <taxon>Pezizomycotina</taxon>
        <taxon>Eurotiomycetes</taxon>
        <taxon>Eurotiomycetidae</taxon>
        <taxon>Eurotiales</taxon>
        <taxon>Aspergillaceae</taxon>
        <taxon>Aspergillus</taxon>
        <taxon>Aspergillus subgen. Fumigati</taxon>
    </lineage>
</organism>
<feature type="region of interest" description="Disordered" evidence="1">
    <location>
        <begin position="332"/>
        <end position="388"/>
    </location>
</feature>
<dbReference type="EMBL" id="JAAAPX010000111">
    <property type="protein sequence ID" value="KAF4230837.1"/>
    <property type="molecule type" value="Genomic_DNA"/>
</dbReference>
<feature type="compositionally biased region" description="Basic residues" evidence="1">
    <location>
        <begin position="232"/>
        <end position="242"/>
    </location>
</feature>
<proteinExistence type="predicted"/>
<gene>
    <name evidence="2" type="ORF">CNMCM6805_000528</name>
</gene>
<comment type="caution">
    <text evidence="2">The sequence shown here is derived from an EMBL/GenBank/DDBJ whole genome shotgun (WGS) entry which is preliminary data.</text>
</comment>
<dbReference type="AlphaFoldDB" id="A0A8H4GJI8"/>
<feature type="region of interest" description="Disordered" evidence="1">
    <location>
        <begin position="221"/>
        <end position="272"/>
    </location>
</feature>
<evidence type="ECO:0000256" key="1">
    <source>
        <dbReference type="SAM" id="MobiDB-lite"/>
    </source>
</evidence>
<accession>A0A8H4GJI8</accession>
<sequence length="530" mass="58092">MALISFLDAVSLNLPTTSSAVETKACKSVFKKMIDCSMNCFAAITEMATRVSDHFPTVPKPLNADYVELKVLCTGLNFVDGDGCPMTSPYAYTWLRSGRHHHVSHSRSSSVRPAWRPAQMAAHQRKKSTQKGRQIYMQKSAEMVAWIRKDEREGRKVALDNQRLLVAQDRDEIYLVWASYDASYVDYLEQKPTSGNVFMIMNEIGPFKTQHDAHMRQLAEYIGCDAPPPGKKPTRRKRPDKAKRKEEKEVEPAEEGDKPSSETQAMPHLWKIPPRGLLGPLCDTCGRRHLGDCPPASRPPAPAASAASPPVTVVYNVYGGVVNNSYYPTTFSSSSSAGALRPPAKRPPPSVAAVGAKSPRRTRTKRTEPLTSNNPPAAPAAPAPPAAPANKRSLLIRFDPTLPENAIEERALANTDTERNNKCHQCGNYHTGECWPVCGRCGRRHLAAVACPARRPPPAAAPAPAASASAAGGGTSAGDGPPPAKKPRRRKRPDKAKRRAEKEAAKAKEEEEKKEEKKEGNKEKEDFIIY</sequence>
<dbReference type="Proteomes" id="UP000653565">
    <property type="component" value="Unassembled WGS sequence"/>
</dbReference>
<evidence type="ECO:0000313" key="3">
    <source>
        <dbReference type="Proteomes" id="UP000653565"/>
    </source>
</evidence>
<reference evidence="2" key="2">
    <citation type="submission" date="2020-04" db="EMBL/GenBank/DDBJ databases">
        <authorList>
            <person name="Santos R.A.C."/>
            <person name="Steenwyk J.L."/>
            <person name="Rivero-Menendez O."/>
            <person name="Mead M.E."/>
            <person name="Silva L.P."/>
            <person name="Bastos R.W."/>
            <person name="Alastruey-Izquierdo A."/>
            <person name="Goldman G.H."/>
            <person name="Rokas A."/>
        </authorList>
    </citation>
    <scope>NUCLEOTIDE SEQUENCE</scope>
    <source>
        <strain evidence="2">CNM-CM6805</strain>
    </source>
</reference>
<feature type="compositionally biased region" description="Pro residues" evidence="1">
    <location>
        <begin position="376"/>
        <end position="387"/>
    </location>
</feature>